<dbReference type="STRING" id="54005.HMPREF3229_00610"/>
<dbReference type="GO" id="GO:0050519">
    <property type="term" value="F:holo-citrate lyase synthase activity"/>
    <property type="evidence" value="ECO:0007669"/>
    <property type="project" value="UniProtKB-EC"/>
</dbReference>
<evidence type="ECO:0000256" key="3">
    <source>
        <dbReference type="ARBA" id="ARBA00022695"/>
    </source>
</evidence>
<accession>A0A2X1XW37</accession>
<dbReference type="RefSeq" id="WP_112889554.1">
    <property type="nucleotide sequence ID" value="NZ_CP068103.1"/>
</dbReference>
<name>A0A2X1XW37_9FIRM</name>
<dbReference type="EMBL" id="UATM01000032">
    <property type="protein sequence ID" value="SPY46843.1"/>
    <property type="molecule type" value="Genomic_DNA"/>
</dbReference>
<keyword evidence="3" id="KW-0548">Nucleotidyltransferase</keyword>
<evidence type="ECO:0000256" key="2">
    <source>
        <dbReference type="ARBA" id="ARBA00022679"/>
    </source>
</evidence>
<evidence type="ECO:0000313" key="5">
    <source>
        <dbReference type="EMBL" id="SPY46843.1"/>
    </source>
</evidence>
<dbReference type="GeneID" id="83862240"/>
<dbReference type="Pfam" id="PF03802">
    <property type="entry name" value="CitX"/>
    <property type="match status" value="1"/>
</dbReference>
<protein>
    <recommendedName>
        <fullName evidence="1">citrate lyase holo-[acyl-carrier protein] synthase</fullName>
        <ecNumber evidence="1">2.7.7.61</ecNumber>
    </recommendedName>
</protein>
<proteinExistence type="predicted"/>
<organism evidence="5 6">
    <name type="scientific">Peptoniphilus harei</name>
    <dbReference type="NCBI Taxonomy" id="54005"/>
    <lineage>
        <taxon>Bacteria</taxon>
        <taxon>Bacillati</taxon>
        <taxon>Bacillota</taxon>
        <taxon>Tissierellia</taxon>
        <taxon>Tissierellales</taxon>
        <taxon>Peptoniphilaceae</taxon>
        <taxon>Peptoniphilus</taxon>
    </lineage>
</organism>
<dbReference type="InterPro" id="IPR005551">
    <property type="entry name" value="CitX"/>
</dbReference>
<sequence>MIDSKILAMNRMLEAKEKRYYKIKSLTEKFESPVLSFMLNIPGEDKNFKEAVDFHKKYIEKIKKLLEENKIKILFEDYEDLITGMEYIGVLEGNGREIKKLMIEMEEESLGGRLLDLDIYDKDFSQISRSSLGLPERKCIICGDTARTCIKEERHKQEELEDKVREIIIEDLDQVHKF</sequence>
<dbReference type="AlphaFoldDB" id="A0A2X1XW37"/>
<evidence type="ECO:0000256" key="1">
    <source>
        <dbReference type="ARBA" id="ARBA00012524"/>
    </source>
</evidence>
<evidence type="ECO:0000313" key="6">
    <source>
        <dbReference type="Proteomes" id="UP000250070"/>
    </source>
</evidence>
<evidence type="ECO:0000256" key="4">
    <source>
        <dbReference type="ARBA" id="ARBA00048574"/>
    </source>
</evidence>
<dbReference type="EC" id="2.7.7.61" evidence="1"/>
<keyword evidence="2" id="KW-0808">Transferase</keyword>
<dbReference type="GO" id="GO:0051191">
    <property type="term" value="P:prosthetic group biosynthetic process"/>
    <property type="evidence" value="ECO:0007669"/>
    <property type="project" value="InterPro"/>
</dbReference>
<dbReference type="GO" id="GO:0016829">
    <property type="term" value="F:lyase activity"/>
    <property type="evidence" value="ECO:0007669"/>
    <property type="project" value="UniProtKB-KW"/>
</dbReference>
<dbReference type="Proteomes" id="UP000250070">
    <property type="component" value="Unassembled WGS sequence"/>
</dbReference>
<gene>
    <name evidence="5" type="ORF">NCTC13076_00735</name>
</gene>
<dbReference type="OrthoDB" id="3196716at2"/>
<keyword evidence="5" id="KW-0456">Lyase</keyword>
<reference evidence="5 6" key="1">
    <citation type="submission" date="2018-06" db="EMBL/GenBank/DDBJ databases">
        <authorList>
            <consortium name="Pathogen Informatics"/>
            <person name="Doyle S."/>
        </authorList>
    </citation>
    <scope>NUCLEOTIDE SEQUENCE [LARGE SCALE GENOMIC DNA]</scope>
    <source>
        <strain evidence="5 6">NCTC13076</strain>
    </source>
</reference>
<comment type="catalytic activity">
    <reaction evidence="4">
        <text>apo-[citrate lyase ACP] + 2'-(5''-triphospho-alpha-D-ribosyl)-3'-dephospho-CoA = holo-[citrate lyase ACP] + diphosphate</text>
        <dbReference type="Rhea" id="RHEA:16333"/>
        <dbReference type="Rhea" id="RHEA-COMP:10157"/>
        <dbReference type="Rhea" id="RHEA-COMP:10158"/>
        <dbReference type="ChEBI" id="CHEBI:29999"/>
        <dbReference type="ChEBI" id="CHEBI:33019"/>
        <dbReference type="ChEBI" id="CHEBI:61378"/>
        <dbReference type="ChEBI" id="CHEBI:82683"/>
        <dbReference type="EC" id="2.7.7.61"/>
    </reaction>
</comment>
<dbReference type="NCBIfam" id="TIGR03124">
    <property type="entry name" value="citrate_citX"/>
    <property type="match status" value="1"/>
</dbReference>